<feature type="compositionally biased region" description="Low complexity" evidence="1">
    <location>
        <begin position="157"/>
        <end position="166"/>
    </location>
</feature>
<feature type="compositionally biased region" description="Low complexity" evidence="1">
    <location>
        <begin position="122"/>
        <end position="131"/>
    </location>
</feature>
<evidence type="ECO:0000256" key="1">
    <source>
        <dbReference type="SAM" id="MobiDB-lite"/>
    </source>
</evidence>
<organism evidence="2 3">
    <name type="scientific">Trypanosoma conorhini</name>
    <dbReference type="NCBI Taxonomy" id="83891"/>
    <lineage>
        <taxon>Eukaryota</taxon>
        <taxon>Discoba</taxon>
        <taxon>Euglenozoa</taxon>
        <taxon>Kinetoplastea</taxon>
        <taxon>Metakinetoplastina</taxon>
        <taxon>Trypanosomatida</taxon>
        <taxon>Trypanosomatidae</taxon>
        <taxon>Trypanosoma</taxon>
    </lineage>
</organism>
<feature type="compositionally biased region" description="Low complexity" evidence="1">
    <location>
        <begin position="45"/>
        <end position="58"/>
    </location>
</feature>
<dbReference type="GeneID" id="40315160"/>
<evidence type="ECO:0000313" key="3">
    <source>
        <dbReference type="Proteomes" id="UP000284403"/>
    </source>
</evidence>
<protein>
    <submittedName>
        <fullName evidence="2">Uncharacterized protein</fullName>
    </submittedName>
</protein>
<accession>A0A3R7NSE8</accession>
<evidence type="ECO:0000313" key="2">
    <source>
        <dbReference type="EMBL" id="RNF26348.1"/>
    </source>
</evidence>
<dbReference type="OrthoDB" id="244691at2759"/>
<dbReference type="AlphaFoldDB" id="A0A3R7NSE8"/>
<feature type="compositionally biased region" description="Basic and acidic residues" evidence="1">
    <location>
        <begin position="169"/>
        <end position="178"/>
    </location>
</feature>
<dbReference type="EMBL" id="MKKU01000046">
    <property type="protein sequence ID" value="RNF26348.1"/>
    <property type="molecule type" value="Genomic_DNA"/>
</dbReference>
<feature type="region of interest" description="Disordered" evidence="1">
    <location>
        <begin position="274"/>
        <end position="312"/>
    </location>
</feature>
<dbReference type="Proteomes" id="UP000284403">
    <property type="component" value="Unassembled WGS sequence"/>
</dbReference>
<gene>
    <name evidence="2" type="ORF">Tco025E_01549</name>
</gene>
<feature type="compositionally biased region" description="Basic and acidic residues" evidence="1">
    <location>
        <begin position="1"/>
        <end position="20"/>
    </location>
</feature>
<proteinExistence type="predicted"/>
<sequence>MMNLPSREKEAREQAEEAKQQRRQRRSCDAAPTRNLAQIGPPLPASSTAATTTASRPSNSLVAVTTGSSSPVAAVPRAAGSAAPLAWRKSPHSREAHSQISPKEASSPEQGGGGVGGCSSCCRTGTCGEGSAPRPREGCRVTSPHGRAAVTPEVKDPAAAPAVGVGRPQEPRRHEADAGRSVGWRAVGVVDPAEVLLTPRAPVAAGAAAPPPPLVPLQRLTGVEHPSKPPPVQSSGASQAGAPFMLHAGAAGEHCETGPARALELLAAGHAGADRATPCSDRQRGAAEVGVGRPVKRGHATASASSPPPLSDAVFLQEDDAGEEVLTRSSCARIAELTGDSSETDGDVTLEELEATEGSISLAPSPLQLGALRNPSCAHSCRRETWSHCRKRSGSHEEVVIDAALQKSWSPLQEKAADFGRYPLEKAWPVPITEDKVGGSPGCVERSLESSRNKLFRVSIPSMGAMRFTAYSVEGSPGGGAIMHHKRSFRTQSAICNRSEERLCSGPTENSVSRSGIYMRAPPSITNPLDGPLKRKSISLTMMSPALAPVTASSSLTQDGPIDSLFPVLHVPPELRLRPERLMDAARLASPLPQPPPVACGPMSFTVRSEMLPSPQWRGVARPDDDRLAICGHNEGGSPLSGYGCLLRPLWPSPSFGFLQRTETSDLLGGANSTSEEGAHSPLGVLCLGSRFSEWRGGHGYGDLSPCSSPLPGCSSRHHEWRRHELSRSPRSQMNTDALASLSGLVEAAPRGGQDAQSCSGPLSLNTPTRKQTVCPVPIGDCTFQLPTFGGPSR</sequence>
<name>A0A3R7NSE8_9TRYP</name>
<comment type="caution">
    <text evidence="2">The sequence shown here is derived from an EMBL/GenBank/DDBJ whole genome shotgun (WGS) entry which is preliminary data.</text>
</comment>
<dbReference type="RefSeq" id="XP_029231554.1">
    <property type="nucleotide sequence ID" value="XM_029368487.1"/>
</dbReference>
<keyword evidence="3" id="KW-1185">Reference proteome</keyword>
<reference evidence="2 3" key="1">
    <citation type="journal article" date="2018" name="BMC Genomics">
        <title>Genomic comparison of Trypanosoma conorhini and Trypanosoma rangeli to Trypanosoma cruzi strains of high and low virulence.</title>
        <authorList>
            <person name="Bradwell K.R."/>
            <person name="Koparde V.N."/>
            <person name="Matveyev A.V."/>
            <person name="Serrano M.G."/>
            <person name="Alves J.M."/>
            <person name="Parikh H."/>
            <person name="Huang B."/>
            <person name="Lee V."/>
            <person name="Espinosa-Alvarez O."/>
            <person name="Ortiz P.A."/>
            <person name="Costa-Martins A.G."/>
            <person name="Teixeira M.M."/>
            <person name="Buck G.A."/>
        </authorList>
    </citation>
    <scope>NUCLEOTIDE SEQUENCE [LARGE SCALE GENOMIC DNA]</scope>
    <source>
        <strain evidence="2 3">025E</strain>
    </source>
</reference>
<feature type="region of interest" description="Disordered" evidence="1">
    <location>
        <begin position="1"/>
        <end position="181"/>
    </location>
</feature>
<feature type="compositionally biased region" description="Low complexity" evidence="1">
    <location>
        <begin position="67"/>
        <end position="86"/>
    </location>
</feature>
<feature type="region of interest" description="Disordered" evidence="1">
    <location>
        <begin position="503"/>
        <end position="531"/>
    </location>
</feature>